<dbReference type="AlphaFoldDB" id="A0A316UR29"/>
<dbReference type="PRINTS" id="PR00783">
    <property type="entry name" value="MINTRINSICP"/>
</dbReference>
<dbReference type="Proteomes" id="UP000245884">
    <property type="component" value="Unassembled WGS sequence"/>
</dbReference>
<gene>
    <name evidence="11" type="ORF">BDZ90DRAFT_212153</name>
</gene>
<dbReference type="GO" id="GO:0015250">
    <property type="term" value="F:water channel activity"/>
    <property type="evidence" value="ECO:0007669"/>
    <property type="project" value="TreeGrafter"/>
</dbReference>
<feature type="transmembrane region" description="Helical" evidence="10">
    <location>
        <begin position="83"/>
        <end position="103"/>
    </location>
</feature>
<evidence type="ECO:0000256" key="9">
    <source>
        <dbReference type="RuleBase" id="RU000477"/>
    </source>
</evidence>
<dbReference type="EMBL" id="KZ819667">
    <property type="protein sequence ID" value="PWN27752.1"/>
    <property type="molecule type" value="Genomic_DNA"/>
</dbReference>
<keyword evidence="7 10" id="KW-0472">Membrane</keyword>
<evidence type="ECO:0000256" key="1">
    <source>
        <dbReference type="ARBA" id="ARBA00004141"/>
    </source>
</evidence>
<dbReference type="GeneID" id="37025955"/>
<dbReference type="PROSITE" id="PS00221">
    <property type="entry name" value="MIP"/>
    <property type="match status" value="1"/>
</dbReference>
<reference evidence="11 12" key="1">
    <citation type="journal article" date="2018" name="Mol. Biol. Evol.">
        <title>Broad Genomic Sampling Reveals a Smut Pathogenic Ancestry of the Fungal Clade Ustilaginomycotina.</title>
        <authorList>
            <person name="Kijpornyongpan T."/>
            <person name="Mondo S.J."/>
            <person name="Barry K."/>
            <person name="Sandor L."/>
            <person name="Lee J."/>
            <person name="Lipzen A."/>
            <person name="Pangilinan J."/>
            <person name="LaButti K."/>
            <person name="Hainaut M."/>
            <person name="Henrissat B."/>
            <person name="Grigoriev I.V."/>
            <person name="Spatafora J.W."/>
            <person name="Aime M.C."/>
        </authorList>
    </citation>
    <scope>NUCLEOTIDE SEQUENCE [LARGE SCALE GENOMIC DNA]</scope>
    <source>
        <strain evidence="11 12">MCA 5214</strain>
    </source>
</reference>
<dbReference type="STRING" id="1569628.A0A316UR29"/>
<evidence type="ECO:0000256" key="4">
    <source>
        <dbReference type="ARBA" id="ARBA00022692"/>
    </source>
</evidence>
<keyword evidence="5" id="KW-0677">Repeat</keyword>
<dbReference type="PRINTS" id="PR02019">
    <property type="entry name" value="AQUAPORIN7"/>
</dbReference>
<evidence type="ECO:0000256" key="2">
    <source>
        <dbReference type="ARBA" id="ARBA00006175"/>
    </source>
</evidence>
<keyword evidence="12" id="KW-1185">Reference proteome</keyword>
<dbReference type="InterPro" id="IPR023271">
    <property type="entry name" value="Aquaporin-like"/>
</dbReference>
<dbReference type="InterPro" id="IPR022357">
    <property type="entry name" value="MIP_CS"/>
</dbReference>
<sequence length="257" mass="27773">WAKFRYTYREPFAEFLGCAILMTFGDGINVQALQGSYLSVSFGWGIAVCMAVYVCGGVSGHINPAVTLSLALFRKFPWKKVPGYIFAQISGATLGALMIYGLYHVPVNIIDPAKTEATAQYFTTYPAEFIRSSGTRLVGIYNEIYATAVVLIVILAINDGSNTPPPDGMAPIVLLWLITGIGATLGWQTAYAVNPARDLGPRIALSIVGYRDLWGNGPQGLLYWLYTPCLGPLIGGPLGCLIYDALIYTGSESPLNR</sequence>
<organism evidence="11 12">
    <name type="scientific">Jaminaea rosea</name>
    <dbReference type="NCBI Taxonomy" id="1569628"/>
    <lineage>
        <taxon>Eukaryota</taxon>
        <taxon>Fungi</taxon>
        <taxon>Dikarya</taxon>
        <taxon>Basidiomycota</taxon>
        <taxon>Ustilaginomycotina</taxon>
        <taxon>Exobasidiomycetes</taxon>
        <taxon>Microstromatales</taxon>
        <taxon>Microstromatales incertae sedis</taxon>
        <taxon>Jaminaea</taxon>
    </lineage>
</organism>
<keyword evidence="4 9" id="KW-0812">Transmembrane</keyword>
<keyword evidence="3 9" id="KW-0813">Transport</keyword>
<feature type="transmembrane region" description="Helical" evidence="10">
    <location>
        <begin position="42"/>
        <end position="62"/>
    </location>
</feature>
<proteinExistence type="inferred from homology"/>
<feature type="non-terminal residue" evidence="11">
    <location>
        <position position="257"/>
    </location>
</feature>
<protein>
    <submittedName>
        <fullName evidence="11">Aquaporin-like protein</fullName>
    </submittedName>
</protein>
<evidence type="ECO:0000313" key="12">
    <source>
        <dbReference type="Proteomes" id="UP000245884"/>
    </source>
</evidence>
<comment type="catalytic activity">
    <reaction evidence="8">
        <text>H2O(in) = H2O(out)</text>
        <dbReference type="Rhea" id="RHEA:29667"/>
        <dbReference type="ChEBI" id="CHEBI:15377"/>
    </reaction>
</comment>
<evidence type="ECO:0000256" key="8">
    <source>
        <dbReference type="ARBA" id="ARBA00034651"/>
    </source>
</evidence>
<dbReference type="OrthoDB" id="3222at2759"/>
<feature type="transmembrane region" description="Helical" evidence="10">
    <location>
        <begin position="138"/>
        <end position="157"/>
    </location>
</feature>
<comment type="subcellular location">
    <subcellularLocation>
        <location evidence="1">Membrane</location>
        <topology evidence="1">Multi-pass membrane protein</topology>
    </subcellularLocation>
</comment>
<feature type="transmembrane region" description="Helical" evidence="10">
    <location>
        <begin position="223"/>
        <end position="248"/>
    </location>
</feature>
<dbReference type="Gene3D" id="1.20.1080.10">
    <property type="entry name" value="Glycerol uptake facilitator protein"/>
    <property type="match status" value="1"/>
</dbReference>
<dbReference type="SUPFAM" id="SSF81338">
    <property type="entry name" value="Aquaporin-like"/>
    <property type="match status" value="1"/>
</dbReference>
<dbReference type="GO" id="GO:0005886">
    <property type="term" value="C:plasma membrane"/>
    <property type="evidence" value="ECO:0007669"/>
    <property type="project" value="TreeGrafter"/>
</dbReference>
<dbReference type="Pfam" id="PF00230">
    <property type="entry name" value="MIP"/>
    <property type="match status" value="1"/>
</dbReference>
<dbReference type="RefSeq" id="XP_025362364.1">
    <property type="nucleotide sequence ID" value="XM_025504132.1"/>
</dbReference>
<evidence type="ECO:0000256" key="10">
    <source>
        <dbReference type="SAM" id="Phobius"/>
    </source>
</evidence>
<feature type="transmembrane region" description="Helical" evidence="10">
    <location>
        <begin position="169"/>
        <end position="187"/>
    </location>
</feature>
<name>A0A316UR29_9BASI</name>
<dbReference type="PANTHER" id="PTHR43829">
    <property type="entry name" value="AQUAPORIN OR AQUAGLYCEROPORIN RELATED"/>
    <property type="match status" value="1"/>
</dbReference>
<dbReference type="GO" id="GO:0015254">
    <property type="term" value="F:glycerol channel activity"/>
    <property type="evidence" value="ECO:0007669"/>
    <property type="project" value="TreeGrafter"/>
</dbReference>
<keyword evidence="6 10" id="KW-1133">Transmembrane helix</keyword>
<evidence type="ECO:0000256" key="5">
    <source>
        <dbReference type="ARBA" id="ARBA00022737"/>
    </source>
</evidence>
<accession>A0A316UR29</accession>
<evidence type="ECO:0000256" key="6">
    <source>
        <dbReference type="ARBA" id="ARBA00022989"/>
    </source>
</evidence>
<dbReference type="PANTHER" id="PTHR43829:SF9">
    <property type="entry name" value="AQUAPORIN-9"/>
    <property type="match status" value="1"/>
</dbReference>
<dbReference type="InterPro" id="IPR000425">
    <property type="entry name" value="MIP"/>
</dbReference>
<evidence type="ECO:0000256" key="7">
    <source>
        <dbReference type="ARBA" id="ARBA00023136"/>
    </source>
</evidence>
<dbReference type="InterPro" id="IPR050363">
    <property type="entry name" value="MIP/Aquaporin"/>
</dbReference>
<comment type="similarity">
    <text evidence="2 9">Belongs to the MIP/aquaporin (TC 1.A.8) family.</text>
</comment>
<evidence type="ECO:0000256" key="3">
    <source>
        <dbReference type="ARBA" id="ARBA00022448"/>
    </source>
</evidence>
<evidence type="ECO:0000313" key="11">
    <source>
        <dbReference type="EMBL" id="PWN27752.1"/>
    </source>
</evidence>
<feature type="non-terminal residue" evidence="11">
    <location>
        <position position="1"/>
    </location>
</feature>